<dbReference type="InterPro" id="IPR045339">
    <property type="entry name" value="DUF6534"/>
</dbReference>
<organism evidence="3 4">
    <name type="scientific">Panaeolus cyanescens</name>
    <dbReference type="NCBI Taxonomy" id="181874"/>
    <lineage>
        <taxon>Eukaryota</taxon>
        <taxon>Fungi</taxon>
        <taxon>Dikarya</taxon>
        <taxon>Basidiomycota</taxon>
        <taxon>Agaricomycotina</taxon>
        <taxon>Agaricomycetes</taxon>
        <taxon>Agaricomycetidae</taxon>
        <taxon>Agaricales</taxon>
        <taxon>Agaricineae</taxon>
        <taxon>Galeropsidaceae</taxon>
        <taxon>Panaeolus</taxon>
    </lineage>
</organism>
<dbReference type="STRING" id="181874.A0A409YSG9"/>
<dbReference type="AlphaFoldDB" id="A0A409YSG9"/>
<keyword evidence="4" id="KW-1185">Reference proteome</keyword>
<dbReference type="OrthoDB" id="2745105at2759"/>
<comment type="caution">
    <text evidence="3">The sequence shown here is derived from an EMBL/GenBank/DDBJ whole genome shotgun (WGS) entry which is preliminary data.</text>
</comment>
<evidence type="ECO:0000259" key="2">
    <source>
        <dbReference type="Pfam" id="PF20152"/>
    </source>
</evidence>
<feature type="transmembrane region" description="Helical" evidence="1">
    <location>
        <begin position="189"/>
        <end position="216"/>
    </location>
</feature>
<dbReference type="InParanoid" id="A0A409YSG9"/>
<evidence type="ECO:0000313" key="4">
    <source>
        <dbReference type="Proteomes" id="UP000284842"/>
    </source>
</evidence>
<name>A0A409YSG9_9AGAR</name>
<dbReference type="PANTHER" id="PTHR40465">
    <property type="entry name" value="CHROMOSOME 1, WHOLE GENOME SHOTGUN SEQUENCE"/>
    <property type="match status" value="1"/>
</dbReference>
<feature type="transmembrane region" description="Helical" evidence="1">
    <location>
        <begin position="222"/>
        <end position="241"/>
    </location>
</feature>
<dbReference type="Proteomes" id="UP000284842">
    <property type="component" value="Unassembled WGS sequence"/>
</dbReference>
<reference evidence="3 4" key="1">
    <citation type="journal article" date="2018" name="Evol. Lett.">
        <title>Horizontal gene cluster transfer increased hallucinogenic mushroom diversity.</title>
        <authorList>
            <person name="Reynolds H.T."/>
            <person name="Vijayakumar V."/>
            <person name="Gluck-Thaler E."/>
            <person name="Korotkin H.B."/>
            <person name="Matheny P.B."/>
            <person name="Slot J.C."/>
        </authorList>
    </citation>
    <scope>NUCLEOTIDE SEQUENCE [LARGE SCALE GENOMIC DNA]</scope>
    <source>
        <strain evidence="3 4">2629</strain>
    </source>
</reference>
<dbReference type="PANTHER" id="PTHR40465:SF1">
    <property type="entry name" value="DUF6534 DOMAIN-CONTAINING PROTEIN"/>
    <property type="match status" value="1"/>
</dbReference>
<feature type="transmembrane region" description="Helical" evidence="1">
    <location>
        <begin position="156"/>
        <end position="177"/>
    </location>
</feature>
<feature type="transmembrane region" description="Helical" evidence="1">
    <location>
        <begin position="115"/>
        <end position="136"/>
    </location>
</feature>
<sequence>MIDPSYGALLIGVAFAIFFQGVLTVQAFHYFSEYPDDRMRNKILVSFLCMLDFVHLVVIFKGEYGALVTDYASRGVIGIEPMEINLHFVFTGVSCLVTQLFYLERLWIFSRRNIMVLLPILVIAVVPLVLNFYLGAICIKNTILNEHWKTTTETGVMFVTGAVSDALIALVTWYYLGREKTIFQSTRNLVTRAIIMVLTTGAATALVAIATMISFFSNSASFTYTAIHLQLGRTYTIALLANLNSRRIIRETGSDDGCRTAPLQFAHTAGTGRVTGDFAASRAVYVVQQETTQDVGSVILNDSASTSARGSMEEKPHAKV</sequence>
<proteinExistence type="predicted"/>
<feature type="transmembrane region" description="Helical" evidence="1">
    <location>
        <begin position="84"/>
        <end position="103"/>
    </location>
</feature>
<gene>
    <name evidence="3" type="ORF">CVT24_004660</name>
</gene>
<feature type="transmembrane region" description="Helical" evidence="1">
    <location>
        <begin position="6"/>
        <end position="31"/>
    </location>
</feature>
<evidence type="ECO:0000313" key="3">
    <source>
        <dbReference type="EMBL" id="PPR05954.1"/>
    </source>
</evidence>
<keyword evidence="1" id="KW-0472">Membrane</keyword>
<protein>
    <recommendedName>
        <fullName evidence="2">DUF6534 domain-containing protein</fullName>
    </recommendedName>
</protein>
<evidence type="ECO:0000256" key="1">
    <source>
        <dbReference type="SAM" id="Phobius"/>
    </source>
</evidence>
<keyword evidence="1" id="KW-0812">Transmembrane</keyword>
<dbReference type="EMBL" id="NHTK01000724">
    <property type="protein sequence ID" value="PPR05954.1"/>
    <property type="molecule type" value="Genomic_DNA"/>
</dbReference>
<feature type="transmembrane region" description="Helical" evidence="1">
    <location>
        <begin position="43"/>
        <end position="64"/>
    </location>
</feature>
<feature type="domain" description="DUF6534" evidence="2">
    <location>
        <begin position="162"/>
        <end position="247"/>
    </location>
</feature>
<dbReference type="Pfam" id="PF20152">
    <property type="entry name" value="DUF6534"/>
    <property type="match status" value="1"/>
</dbReference>
<accession>A0A409YSG9</accession>
<keyword evidence="1" id="KW-1133">Transmembrane helix</keyword>